<protein>
    <submittedName>
        <fullName evidence="1">Uncharacterized protein</fullName>
    </submittedName>
</protein>
<proteinExistence type="predicted"/>
<dbReference type="Gramene" id="PUZ68592">
    <property type="protein sequence ID" value="PUZ68592"/>
    <property type="gene ID" value="GQ55_2G040900"/>
</dbReference>
<dbReference type="EMBL" id="CM009750">
    <property type="protein sequence ID" value="PUZ68592.1"/>
    <property type="molecule type" value="Genomic_DNA"/>
</dbReference>
<accession>A0A2T7EL93</accession>
<dbReference type="AlphaFoldDB" id="A0A2T7EL93"/>
<name>A0A2T7EL93_9POAL</name>
<gene>
    <name evidence="1" type="ORF">GQ55_2G040900</name>
</gene>
<sequence length="179" mass="19720">MKLDSPLQFPARRPPLPLVLRRRSVVVNVGPHAEHRQVGLLRIQLFPSLLLAIDVNTDKSASFPFLQNPEAMAVAVLTFSSRPPPLRLVVELPCAAPRTRLASRRDPRQGNAALGRIEQHRVPLASSTSPARTGCIPIDLFYQLRRVSPSPLTGVLGVLLARSLPWKRMATSVGLYDCI</sequence>
<organism evidence="1 2">
    <name type="scientific">Panicum hallii var. hallii</name>
    <dbReference type="NCBI Taxonomy" id="1504633"/>
    <lineage>
        <taxon>Eukaryota</taxon>
        <taxon>Viridiplantae</taxon>
        <taxon>Streptophyta</taxon>
        <taxon>Embryophyta</taxon>
        <taxon>Tracheophyta</taxon>
        <taxon>Spermatophyta</taxon>
        <taxon>Magnoliopsida</taxon>
        <taxon>Liliopsida</taxon>
        <taxon>Poales</taxon>
        <taxon>Poaceae</taxon>
        <taxon>PACMAD clade</taxon>
        <taxon>Panicoideae</taxon>
        <taxon>Panicodae</taxon>
        <taxon>Paniceae</taxon>
        <taxon>Panicinae</taxon>
        <taxon>Panicum</taxon>
        <taxon>Panicum sect. Panicum</taxon>
    </lineage>
</organism>
<reference evidence="1 2" key="1">
    <citation type="submission" date="2018-04" db="EMBL/GenBank/DDBJ databases">
        <title>WGS assembly of Panicum hallii var. hallii HAL2.</title>
        <authorList>
            <person name="Lovell J."/>
            <person name="Jenkins J."/>
            <person name="Lowry D."/>
            <person name="Mamidi S."/>
            <person name="Sreedasyam A."/>
            <person name="Weng X."/>
            <person name="Barry K."/>
            <person name="Bonette J."/>
            <person name="Campitelli B."/>
            <person name="Daum C."/>
            <person name="Gordon S."/>
            <person name="Gould B."/>
            <person name="Lipzen A."/>
            <person name="MacQueen A."/>
            <person name="Palacio-Mejia J."/>
            <person name="Plott C."/>
            <person name="Shakirov E."/>
            <person name="Shu S."/>
            <person name="Yoshinaga Y."/>
            <person name="Zane M."/>
            <person name="Rokhsar D."/>
            <person name="Grimwood J."/>
            <person name="Schmutz J."/>
            <person name="Juenger T."/>
        </authorList>
    </citation>
    <scope>NUCLEOTIDE SEQUENCE [LARGE SCALE GENOMIC DNA]</scope>
    <source>
        <strain evidence="2">cv. HAL2</strain>
    </source>
</reference>
<dbReference type="Proteomes" id="UP000244336">
    <property type="component" value="Chromosome 2"/>
</dbReference>
<keyword evidence="2" id="KW-1185">Reference proteome</keyword>
<evidence type="ECO:0000313" key="1">
    <source>
        <dbReference type="EMBL" id="PUZ68592.1"/>
    </source>
</evidence>
<evidence type="ECO:0000313" key="2">
    <source>
        <dbReference type="Proteomes" id="UP000244336"/>
    </source>
</evidence>